<keyword evidence="2" id="KW-0238">DNA-binding</keyword>
<evidence type="ECO:0000313" key="2">
    <source>
        <dbReference type="EMBL" id="MCO1335094.1"/>
    </source>
</evidence>
<organism evidence="2 3">
    <name type="scientific">Microbulbifer okhotskensis</name>
    <dbReference type="NCBI Taxonomy" id="2926617"/>
    <lineage>
        <taxon>Bacteria</taxon>
        <taxon>Pseudomonadati</taxon>
        <taxon>Pseudomonadota</taxon>
        <taxon>Gammaproteobacteria</taxon>
        <taxon>Cellvibrionales</taxon>
        <taxon>Microbulbiferaceae</taxon>
        <taxon>Microbulbifer</taxon>
    </lineage>
</organism>
<dbReference type="InterPro" id="IPR038488">
    <property type="entry name" value="Integrase_DNA-bd_sf"/>
</dbReference>
<evidence type="ECO:0000313" key="3">
    <source>
        <dbReference type="Proteomes" id="UP001139028"/>
    </source>
</evidence>
<protein>
    <submittedName>
        <fullName evidence="2">Arm DNA-binding domain-containing protein</fullName>
    </submittedName>
</protein>
<sequence length="49" mass="5570">MALTDTQIKQAKPSDKDQWLTDGQGLRLLIKPTGSKYWRLKAPVSSLRK</sequence>
<dbReference type="EMBL" id="JALBWM010000049">
    <property type="protein sequence ID" value="MCO1335094.1"/>
    <property type="molecule type" value="Genomic_DNA"/>
</dbReference>
<dbReference type="RefSeq" id="WP_252467629.1">
    <property type="nucleotide sequence ID" value="NZ_JALBWM010000049.1"/>
</dbReference>
<feature type="domain" description="Integrase DNA-binding" evidence="1">
    <location>
        <begin position="3"/>
        <end position="41"/>
    </location>
</feature>
<gene>
    <name evidence="2" type="ORF">MO867_12200</name>
</gene>
<comment type="caution">
    <text evidence="2">The sequence shown here is derived from an EMBL/GenBank/DDBJ whole genome shotgun (WGS) entry which is preliminary data.</text>
</comment>
<dbReference type="AlphaFoldDB" id="A0A9X2ENV5"/>
<dbReference type="InterPro" id="IPR025166">
    <property type="entry name" value="Integrase_DNA_bind_dom"/>
</dbReference>
<name>A0A9X2ENV5_9GAMM</name>
<reference evidence="2" key="1">
    <citation type="journal article" date="2022" name="Arch. Microbiol.">
        <title>Microbulbifer okhotskensis sp. nov., isolated from a deep bottom sediment of the Okhotsk Sea.</title>
        <authorList>
            <person name="Romanenko L."/>
            <person name="Kurilenko V."/>
            <person name="Otstavnykh N."/>
            <person name="Velansky P."/>
            <person name="Isaeva M."/>
            <person name="Mikhailov V."/>
        </authorList>
    </citation>
    <scope>NUCLEOTIDE SEQUENCE</scope>
    <source>
        <strain evidence="2">OS29</strain>
    </source>
</reference>
<dbReference type="Pfam" id="PF13356">
    <property type="entry name" value="Arm-DNA-bind_3"/>
    <property type="match status" value="1"/>
</dbReference>
<proteinExistence type="predicted"/>
<evidence type="ECO:0000259" key="1">
    <source>
        <dbReference type="Pfam" id="PF13356"/>
    </source>
</evidence>
<dbReference type="Gene3D" id="3.30.160.390">
    <property type="entry name" value="Integrase, DNA-binding domain"/>
    <property type="match status" value="1"/>
</dbReference>
<dbReference type="GO" id="GO:0003677">
    <property type="term" value="F:DNA binding"/>
    <property type="evidence" value="ECO:0007669"/>
    <property type="project" value="UniProtKB-KW"/>
</dbReference>
<accession>A0A9X2ENV5</accession>
<keyword evidence="3" id="KW-1185">Reference proteome</keyword>
<dbReference type="Proteomes" id="UP001139028">
    <property type="component" value="Unassembled WGS sequence"/>
</dbReference>